<dbReference type="Pfam" id="PF01408">
    <property type="entry name" value="GFO_IDH_MocA"/>
    <property type="match status" value="1"/>
</dbReference>
<dbReference type="SUPFAM" id="SSF55347">
    <property type="entry name" value="Glyceraldehyde-3-phosphate dehydrogenase-like, C-terminal domain"/>
    <property type="match status" value="1"/>
</dbReference>
<keyword evidence="6" id="KW-1185">Reference proteome</keyword>
<dbReference type="PANTHER" id="PTHR43708:SF5">
    <property type="entry name" value="CONSERVED EXPRESSED OXIDOREDUCTASE (EUROFUNG)-RELATED"/>
    <property type="match status" value="1"/>
</dbReference>
<evidence type="ECO:0000313" key="5">
    <source>
        <dbReference type="EMBL" id="MBP2477422.1"/>
    </source>
</evidence>
<dbReference type="Proteomes" id="UP001519363">
    <property type="component" value="Unassembled WGS sequence"/>
</dbReference>
<dbReference type="Pfam" id="PF02894">
    <property type="entry name" value="GFO_IDH_MocA_C"/>
    <property type="match status" value="1"/>
</dbReference>
<dbReference type="InterPro" id="IPR036291">
    <property type="entry name" value="NAD(P)-bd_dom_sf"/>
</dbReference>
<evidence type="ECO:0000256" key="2">
    <source>
        <dbReference type="ARBA" id="ARBA00023002"/>
    </source>
</evidence>
<sequence length="353" mass="37247">MVSANDLRVGVLGYGIAGAVFHAPLIAATPGLTLSSVVTANPERQAALAQRHPGTRVLASADELFAAGDLDLVVVATPNRTHVPLALRAIEAGIPVVVDKPFAPSAEQARQLAERAAAAGVPLTVFQNRRWDNDFLTVRGLLEQDRLGRVHRFESRYERWAPTPWDNWRELPGAEEAGGILFDLGAHLVDQALQLFGPVTSVYAELANLREGAEVDDDAFVALTHASGTRSHLWMGALVAQKGPRFRLLGDRAAFTKHGLDNQEDAMAAGGVPGSPGWGTEPATEWGQLGLDGELTSVPTVAGAYQDFYAGVVAALREGAPMPVDPAQAVAALEVIEAARRSAETGAPVAVTA</sequence>
<protein>
    <submittedName>
        <fullName evidence="5">Dehydrogenase</fullName>
    </submittedName>
</protein>
<keyword evidence="2" id="KW-0560">Oxidoreductase</keyword>
<dbReference type="Gene3D" id="3.40.50.720">
    <property type="entry name" value="NAD(P)-binding Rossmann-like Domain"/>
    <property type="match status" value="1"/>
</dbReference>
<dbReference type="EMBL" id="JAGIOO010000001">
    <property type="protein sequence ID" value="MBP2477422.1"/>
    <property type="molecule type" value="Genomic_DNA"/>
</dbReference>
<organism evidence="5 6">
    <name type="scientific">Crossiella equi</name>
    <dbReference type="NCBI Taxonomy" id="130796"/>
    <lineage>
        <taxon>Bacteria</taxon>
        <taxon>Bacillati</taxon>
        <taxon>Actinomycetota</taxon>
        <taxon>Actinomycetes</taxon>
        <taxon>Pseudonocardiales</taxon>
        <taxon>Pseudonocardiaceae</taxon>
        <taxon>Crossiella</taxon>
    </lineage>
</organism>
<evidence type="ECO:0000313" key="6">
    <source>
        <dbReference type="Proteomes" id="UP001519363"/>
    </source>
</evidence>
<dbReference type="InterPro" id="IPR051317">
    <property type="entry name" value="Gfo/Idh/MocA_oxidoreduct"/>
</dbReference>
<comment type="caution">
    <text evidence="5">The sequence shown here is derived from an EMBL/GenBank/DDBJ whole genome shotgun (WGS) entry which is preliminary data.</text>
</comment>
<dbReference type="SUPFAM" id="SSF51735">
    <property type="entry name" value="NAD(P)-binding Rossmann-fold domains"/>
    <property type="match status" value="1"/>
</dbReference>
<gene>
    <name evidence="5" type="ORF">JOF53_006294</name>
</gene>
<dbReference type="PANTHER" id="PTHR43708">
    <property type="entry name" value="CONSERVED EXPRESSED OXIDOREDUCTASE (EUROFUNG)"/>
    <property type="match status" value="1"/>
</dbReference>
<evidence type="ECO:0000259" key="4">
    <source>
        <dbReference type="Pfam" id="PF02894"/>
    </source>
</evidence>
<dbReference type="InterPro" id="IPR004104">
    <property type="entry name" value="Gfo/Idh/MocA-like_OxRdtase_C"/>
</dbReference>
<dbReference type="RefSeq" id="WP_086787460.1">
    <property type="nucleotide sequence ID" value="NZ_JAGIOO010000001.1"/>
</dbReference>
<dbReference type="Gene3D" id="3.30.360.10">
    <property type="entry name" value="Dihydrodipicolinate Reductase, domain 2"/>
    <property type="match status" value="1"/>
</dbReference>
<evidence type="ECO:0000259" key="3">
    <source>
        <dbReference type="Pfam" id="PF01408"/>
    </source>
</evidence>
<proteinExistence type="inferred from homology"/>
<accession>A0ABS5AMB9</accession>
<reference evidence="5 6" key="1">
    <citation type="submission" date="2021-03" db="EMBL/GenBank/DDBJ databases">
        <title>Sequencing the genomes of 1000 actinobacteria strains.</title>
        <authorList>
            <person name="Klenk H.-P."/>
        </authorList>
    </citation>
    <scope>NUCLEOTIDE SEQUENCE [LARGE SCALE GENOMIC DNA]</scope>
    <source>
        <strain evidence="5 6">DSM 44580</strain>
    </source>
</reference>
<feature type="domain" description="Gfo/Idh/MocA-like oxidoreductase C-terminal" evidence="4">
    <location>
        <begin position="140"/>
        <end position="351"/>
    </location>
</feature>
<dbReference type="InterPro" id="IPR000683">
    <property type="entry name" value="Gfo/Idh/MocA-like_OxRdtase_N"/>
</dbReference>
<comment type="similarity">
    <text evidence="1">Belongs to the Gfo/Idh/MocA family.</text>
</comment>
<evidence type="ECO:0000256" key="1">
    <source>
        <dbReference type="ARBA" id="ARBA00010928"/>
    </source>
</evidence>
<name>A0ABS5AMB9_9PSEU</name>
<feature type="domain" description="Gfo/Idh/MocA-like oxidoreductase N-terminal" evidence="3">
    <location>
        <begin position="7"/>
        <end position="125"/>
    </location>
</feature>